<comment type="pathway">
    <text evidence="1">Lipid metabolism.</text>
</comment>
<dbReference type="Pfam" id="PF01553">
    <property type="entry name" value="Acyltransferase"/>
    <property type="match status" value="1"/>
</dbReference>
<evidence type="ECO:0000256" key="1">
    <source>
        <dbReference type="ARBA" id="ARBA00005189"/>
    </source>
</evidence>
<evidence type="ECO:0000259" key="7">
    <source>
        <dbReference type="SMART" id="SM00563"/>
    </source>
</evidence>
<evidence type="ECO:0000256" key="6">
    <source>
        <dbReference type="SAM" id="Phobius"/>
    </source>
</evidence>
<dbReference type="AlphaFoldDB" id="A0A5J4FTB4"/>
<feature type="transmembrane region" description="Helical" evidence="6">
    <location>
        <begin position="7"/>
        <end position="27"/>
    </location>
</feature>
<dbReference type="PANTHER" id="PTHR10434:SF64">
    <property type="entry name" value="1-ACYL-SN-GLYCEROL-3-PHOSPHATE ACYLTRANSFERASE-RELATED"/>
    <property type="match status" value="1"/>
</dbReference>
<dbReference type="CDD" id="cd07989">
    <property type="entry name" value="LPLAT_AGPAT-like"/>
    <property type="match status" value="1"/>
</dbReference>
<dbReference type="GO" id="GO:0003841">
    <property type="term" value="F:1-acylglycerol-3-phosphate O-acyltransferase activity"/>
    <property type="evidence" value="ECO:0007669"/>
    <property type="project" value="TreeGrafter"/>
</dbReference>
<evidence type="ECO:0000313" key="8">
    <source>
        <dbReference type="EMBL" id="GEQ84763.1"/>
    </source>
</evidence>
<name>A0A5J4FTB4_9FLAO</name>
<keyword evidence="6" id="KW-0472">Membrane</keyword>
<comment type="caution">
    <text evidence="8">The sequence shown here is derived from an EMBL/GenBank/DDBJ whole genome shotgun (WGS) entry which is preliminary data.</text>
</comment>
<dbReference type="EMBL" id="BKCF01000001">
    <property type="protein sequence ID" value="GEQ84763.1"/>
    <property type="molecule type" value="Genomic_DNA"/>
</dbReference>
<proteinExistence type="predicted"/>
<dbReference type="SMART" id="SM00563">
    <property type="entry name" value="PlsC"/>
    <property type="match status" value="1"/>
</dbReference>
<evidence type="ECO:0000256" key="3">
    <source>
        <dbReference type="ARBA" id="ARBA00022679"/>
    </source>
</evidence>
<sequence>MKNLLQLLSYPFSVLFYLSFGLCIVIFHPIQWVCLNVFGYKAHKDSVDILNWFLLRCLNVLGTRFSFTVEGEIPKNVPIIIASNHQSMWDIPPIIWYLRKIHPAFISKKELGKGIPSISFNLKYGASVLIDRKKPVEATEKIIEIGKYAQATNRSVVIFPEGTRSRDWNPKPFKSRGLLTLFEQMPDGYVLPVSVNNSWKLQRYGMFPMPLGVHLKHYVHPVVKISAYANKEDLISEIEQIVTTHVTEK</sequence>
<keyword evidence="5 8" id="KW-0012">Acyltransferase</keyword>
<dbReference type="InterPro" id="IPR002123">
    <property type="entry name" value="Plipid/glycerol_acylTrfase"/>
</dbReference>
<keyword evidence="2" id="KW-0444">Lipid biosynthesis</keyword>
<keyword evidence="6" id="KW-1133">Transmembrane helix</keyword>
<gene>
    <name evidence="8" type="primary">plsC</name>
    <name evidence="8" type="ORF">ULMS_02710</name>
</gene>
<evidence type="ECO:0000256" key="5">
    <source>
        <dbReference type="ARBA" id="ARBA00023315"/>
    </source>
</evidence>
<feature type="domain" description="Phospholipid/glycerol acyltransferase" evidence="7">
    <location>
        <begin position="79"/>
        <end position="198"/>
    </location>
</feature>
<dbReference type="GO" id="GO:0006654">
    <property type="term" value="P:phosphatidic acid biosynthetic process"/>
    <property type="evidence" value="ECO:0007669"/>
    <property type="project" value="TreeGrafter"/>
</dbReference>
<protein>
    <submittedName>
        <fullName evidence="8">1-acyl-sn-glycerol-3-phosphate acyltransferase</fullName>
    </submittedName>
</protein>
<reference evidence="8 9" key="1">
    <citation type="submission" date="2019-08" db="EMBL/GenBank/DDBJ databases">
        <title>Ulvibacter marinistellae sp. nov., isolated from a starfish, Patiria pectinifera.</title>
        <authorList>
            <person name="Kawano K."/>
            <person name="Ushijima N."/>
            <person name="Kihara M."/>
            <person name="Itoh H."/>
        </authorList>
    </citation>
    <scope>NUCLEOTIDE SEQUENCE [LARGE SCALE GENOMIC DNA]</scope>
    <source>
        <strain evidence="8 9">KK4</strain>
    </source>
</reference>
<evidence type="ECO:0000256" key="4">
    <source>
        <dbReference type="ARBA" id="ARBA00023098"/>
    </source>
</evidence>
<dbReference type="OrthoDB" id="9803035at2"/>
<dbReference type="SUPFAM" id="SSF69593">
    <property type="entry name" value="Glycerol-3-phosphate (1)-acyltransferase"/>
    <property type="match status" value="1"/>
</dbReference>
<evidence type="ECO:0000313" key="9">
    <source>
        <dbReference type="Proteomes" id="UP000326994"/>
    </source>
</evidence>
<evidence type="ECO:0000256" key="2">
    <source>
        <dbReference type="ARBA" id="ARBA00022516"/>
    </source>
</evidence>
<organism evidence="8 9">
    <name type="scientific">Patiriisocius marinistellae</name>
    <dbReference type="NCBI Taxonomy" id="2494560"/>
    <lineage>
        <taxon>Bacteria</taxon>
        <taxon>Pseudomonadati</taxon>
        <taxon>Bacteroidota</taxon>
        <taxon>Flavobacteriia</taxon>
        <taxon>Flavobacteriales</taxon>
        <taxon>Flavobacteriaceae</taxon>
        <taxon>Patiriisocius</taxon>
    </lineage>
</organism>
<dbReference type="RefSeq" id="WP_151892706.1">
    <property type="nucleotide sequence ID" value="NZ_BKCF01000001.1"/>
</dbReference>
<keyword evidence="4" id="KW-0443">Lipid metabolism</keyword>
<dbReference type="PANTHER" id="PTHR10434">
    <property type="entry name" value="1-ACYL-SN-GLYCEROL-3-PHOSPHATE ACYLTRANSFERASE"/>
    <property type="match status" value="1"/>
</dbReference>
<keyword evidence="9" id="KW-1185">Reference proteome</keyword>
<keyword evidence="3 8" id="KW-0808">Transferase</keyword>
<dbReference type="Proteomes" id="UP000326994">
    <property type="component" value="Unassembled WGS sequence"/>
</dbReference>
<accession>A0A5J4FTB4</accession>
<keyword evidence="6" id="KW-0812">Transmembrane</keyword>